<sequence length="56" mass="6354">MISAAQLFVCKSLLTVSASAFSHVFQPAPRIESGVKFEKKEKRKKTKKEEDRSELN</sequence>
<evidence type="ECO:0000313" key="4">
    <source>
        <dbReference type="Proteomes" id="UP000503349"/>
    </source>
</evidence>
<proteinExistence type="predicted"/>
<dbReference type="EMBL" id="CM015722">
    <property type="protein sequence ID" value="KAF3695296.1"/>
    <property type="molecule type" value="Genomic_DNA"/>
</dbReference>
<feature type="chain" id="PRO_5026217130" evidence="2">
    <location>
        <begin position="21"/>
        <end position="56"/>
    </location>
</feature>
<feature type="compositionally biased region" description="Basic and acidic residues" evidence="1">
    <location>
        <begin position="47"/>
        <end position="56"/>
    </location>
</feature>
<accession>A0A6G1PZA2</accession>
<organism evidence="3 4">
    <name type="scientific">Channa argus</name>
    <name type="common">Northern snakehead</name>
    <name type="synonym">Ophicephalus argus</name>
    <dbReference type="NCBI Taxonomy" id="215402"/>
    <lineage>
        <taxon>Eukaryota</taxon>
        <taxon>Metazoa</taxon>
        <taxon>Chordata</taxon>
        <taxon>Craniata</taxon>
        <taxon>Vertebrata</taxon>
        <taxon>Euteleostomi</taxon>
        <taxon>Actinopterygii</taxon>
        <taxon>Neopterygii</taxon>
        <taxon>Teleostei</taxon>
        <taxon>Neoteleostei</taxon>
        <taxon>Acanthomorphata</taxon>
        <taxon>Anabantaria</taxon>
        <taxon>Anabantiformes</taxon>
        <taxon>Channoidei</taxon>
        <taxon>Channidae</taxon>
        <taxon>Channa</taxon>
    </lineage>
</organism>
<name>A0A6G1PZA2_CHAAH</name>
<evidence type="ECO:0000313" key="3">
    <source>
        <dbReference type="EMBL" id="KAF3695296.1"/>
    </source>
</evidence>
<reference evidence="4" key="2">
    <citation type="submission" date="2019-02" db="EMBL/GenBank/DDBJ databases">
        <title>Opniocepnalus argus Var Kimnra genome.</title>
        <authorList>
            <person name="Zhou C."/>
            <person name="Xiao S."/>
        </authorList>
    </citation>
    <scope>NUCLEOTIDE SEQUENCE [LARGE SCALE GENOMIC DNA]</scope>
</reference>
<feature type="region of interest" description="Disordered" evidence="1">
    <location>
        <begin position="36"/>
        <end position="56"/>
    </location>
</feature>
<feature type="signal peptide" evidence="2">
    <location>
        <begin position="1"/>
        <end position="20"/>
    </location>
</feature>
<keyword evidence="2" id="KW-0732">Signal</keyword>
<protein>
    <submittedName>
        <fullName evidence="3">Uncharacterized protein</fullName>
    </submittedName>
</protein>
<evidence type="ECO:0000256" key="1">
    <source>
        <dbReference type="SAM" id="MobiDB-lite"/>
    </source>
</evidence>
<dbReference type="AlphaFoldDB" id="A0A6G1PZA2"/>
<keyword evidence="4" id="KW-1185">Reference proteome</keyword>
<gene>
    <name evidence="3" type="ORF">EXN66_Car010972</name>
</gene>
<dbReference type="Proteomes" id="UP000503349">
    <property type="component" value="Chromosome 11"/>
</dbReference>
<evidence type="ECO:0000256" key="2">
    <source>
        <dbReference type="SAM" id="SignalP"/>
    </source>
</evidence>
<reference evidence="3 4" key="1">
    <citation type="submission" date="2019-02" db="EMBL/GenBank/DDBJ databases">
        <title>Opniocepnalus argus genome.</title>
        <authorList>
            <person name="Zhou C."/>
            <person name="Xiao S."/>
        </authorList>
    </citation>
    <scope>NUCLEOTIDE SEQUENCE [LARGE SCALE GENOMIC DNA]</scope>
    <source>
        <strain evidence="3">OARG1902GOOAL</strain>
        <tissue evidence="3">Muscle</tissue>
    </source>
</reference>